<comment type="caution">
    <text evidence="1">The sequence shown here is derived from an EMBL/GenBank/DDBJ whole genome shotgun (WGS) entry which is preliminary data.</text>
</comment>
<evidence type="ECO:0008006" key="3">
    <source>
        <dbReference type="Google" id="ProtNLM"/>
    </source>
</evidence>
<reference evidence="1" key="1">
    <citation type="submission" date="2021-02" db="EMBL/GenBank/DDBJ databases">
        <authorList>
            <person name="Han P."/>
        </authorList>
    </citation>
    <scope>NUCLEOTIDE SEQUENCE</scope>
    <source>
        <strain evidence="1">Candidatus Nitrosotenuis uzonensis 5A</strain>
    </source>
</reference>
<dbReference type="RefSeq" id="WP_205097941.1">
    <property type="nucleotide sequence ID" value="NZ_CAJNAQ010000002.1"/>
</dbReference>
<dbReference type="InterPro" id="IPR013320">
    <property type="entry name" value="ConA-like_dom_sf"/>
</dbReference>
<name>A0A812EZI8_9ARCH</name>
<accession>A0A812EZI8</accession>
<protein>
    <recommendedName>
        <fullName evidence="3">LamG-like jellyroll fold domain-containing protein</fullName>
    </recommendedName>
</protein>
<dbReference type="Proteomes" id="UP000655759">
    <property type="component" value="Unassembled WGS sequence"/>
</dbReference>
<organism evidence="1 2">
    <name type="scientific">Candidatus Nitrosotenuis uzonensis</name>
    <dbReference type="NCBI Taxonomy" id="1407055"/>
    <lineage>
        <taxon>Archaea</taxon>
        <taxon>Nitrososphaerota</taxon>
        <taxon>Candidatus Nitrosotenuis</taxon>
    </lineage>
</organism>
<evidence type="ECO:0000313" key="1">
    <source>
        <dbReference type="EMBL" id="CAE6487030.1"/>
    </source>
</evidence>
<dbReference type="AlphaFoldDB" id="A0A812EZI8"/>
<sequence>MQKEVIFLALFFGINLSMIYGVESPISHWQFDSVLHDSVDATSLQNSSPIRLCTGDISDYCYSSDQKIGHLNFIDGIIDKAHNFDGYTWFATPQNMEAKFDLDINDPKSFAFWYRADEWTGHMYIITKKGDLENSHKIGYSIGVTEDGKIWYEQRSLTEILYARTSFDSSSKNKWTHVVITDKGTGNIDDISFYIDGIQASADPKEAASTLDRMSTSILNDEPLFIGSFRGWYGWNYIGDIDDVKIFDYALSNDEVKSLYLKYVVPESESSPLQQIKSGIPISEIRCEPYLQLIQNSAKDKPACVTSYTAFRLLNLGW</sequence>
<dbReference type="SUPFAM" id="SSF49899">
    <property type="entry name" value="Concanavalin A-like lectins/glucanases"/>
    <property type="match status" value="1"/>
</dbReference>
<dbReference type="EMBL" id="CAJNAQ010000002">
    <property type="protein sequence ID" value="CAE6487030.1"/>
    <property type="molecule type" value="Genomic_DNA"/>
</dbReference>
<dbReference type="Gene3D" id="2.60.120.200">
    <property type="match status" value="1"/>
</dbReference>
<gene>
    <name evidence="1" type="ORF">NUZ5A_20251</name>
</gene>
<proteinExistence type="predicted"/>
<dbReference type="Pfam" id="PF13385">
    <property type="entry name" value="Laminin_G_3"/>
    <property type="match status" value="1"/>
</dbReference>
<evidence type="ECO:0000313" key="2">
    <source>
        <dbReference type="Proteomes" id="UP000655759"/>
    </source>
</evidence>